<organism evidence="2 3">
    <name type="scientific">Phycomyces blakesleeanus (strain ATCC 8743b / DSM 1359 / FGSC 10004 / NBRC 33097 / NRRL 1555)</name>
    <dbReference type="NCBI Taxonomy" id="763407"/>
    <lineage>
        <taxon>Eukaryota</taxon>
        <taxon>Fungi</taxon>
        <taxon>Fungi incertae sedis</taxon>
        <taxon>Mucoromycota</taxon>
        <taxon>Mucoromycotina</taxon>
        <taxon>Mucoromycetes</taxon>
        <taxon>Mucorales</taxon>
        <taxon>Phycomycetaceae</taxon>
        <taxon>Phycomyces</taxon>
    </lineage>
</organism>
<dbReference type="Proteomes" id="UP000077315">
    <property type="component" value="Unassembled WGS sequence"/>
</dbReference>
<proteinExistence type="predicted"/>
<dbReference type="EMBL" id="KV440992">
    <property type="protein sequence ID" value="OAD69303.1"/>
    <property type="molecule type" value="Genomic_DNA"/>
</dbReference>
<feature type="domain" description="F-box" evidence="1">
    <location>
        <begin position="1"/>
        <end position="44"/>
    </location>
</feature>
<dbReference type="InterPro" id="IPR036047">
    <property type="entry name" value="F-box-like_dom_sf"/>
</dbReference>
<dbReference type="InParanoid" id="A0A162TS05"/>
<evidence type="ECO:0000313" key="2">
    <source>
        <dbReference type="EMBL" id="OAD69303.1"/>
    </source>
</evidence>
<sequence length="437" mass="50043">MISKLPREIILIIASTFSAKEIRSCSRVSKEWLQIFEYFRWIHIQVALSTLKTLKEDEMTYWKDNGYRSRYLWLIYKEDHATKGKPRPRPKTKDNDDNGDYHIENIKDAQDYFPNIKSLRFDYDEKRFPISMLFENGHGWSSLTHLKLGSFGESGTIPCDDLDGFFQCLPNLTDLRLDSIDIGSCVHFDLNQAVTPAKLKVLEIKNGSVPYRLAHYCSRKFPELHSVVFDTIDECRISDVYSFSFNGRRDFWTGKYLLDLEAADIRIKDSGGNAYHVRCALWNLEKLLSCPLHKLSLTLSVHINQNIIMKMGLFSRIPALTRTLRALDLDISTPLDKPCFSLNLSNAPCLEDLNIRYLGGTIDFQDFLSKSPVLKRAILELQTLTFRNKLDEPHGLESIELIGLSITSEVLENISASCTQIQTIKISPAVDNISTTN</sequence>
<dbReference type="SUPFAM" id="SSF81383">
    <property type="entry name" value="F-box domain"/>
    <property type="match status" value="1"/>
</dbReference>
<evidence type="ECO:0000313" key="3">
    <source>
        <dbReference type="Proteomes" id="UP000077315"/>
    </source>
</evidence>
<dbReference type="OrthoDB" id="10444099at2759"/>
<gene>
    <name evidence="2" type="ORF">PHYBLDRAFT_149701</name>
</gene>
<dbReference type="AlphaFoldDB" id="A0A162TS05"/>
<dbReference type="CDD" id="cd09917">
    <property type="entry name" value="F-box_SF"/>
    <property type="match status" value="1"/>
</dbReference>
<dbReference type="RefSeq" id="XP_018287343.1">
    <property type="nucleotide sequence ID" value="XM_018432320.1"/>
</dbReference>
<dbReference type="GeneID" id="28993226"/>
<dbReference type="InterPro" id="IPR001810">
    <property type="entry name" value="F-box_dom"/>
</dbReference>
<name>A0A162TS05_PHYB8</name>
<dbReference type="VEuPathDB" id="FungiDB:PHYBLDRAFT_149701"/>
<protein>
    <recommendedName>
        <fullName evidence="1">F-box domain-containing protein</fullName>
    </recommendedName>
</protein>
<dbReference type="InterPro" id="IPR032675">
    <property type="entry name" value="LRR_dom_sf"/>
</dbReference>
<reference evidence="3" key="1">
    <citation type="submission" date="2015-06" db="EMBL/GenBank/DDBJ databases">
        <title>Expansion of signal transduction pathways in fungi by whole-genome duplication.</title>
        <authorList>
            <consortium name="DOE Joint Genome Institute"/>
            <person name="Corrochano L.M."/>
            <person name="Kuo A."/>
            <person name="Marcet-Houben M."/>
            <person name="Polaino S."/>
            <person name="Salamov A."/>
            <person name="Villalobos J.M."/>
            <person name="Alvarez M.I."/>
            <person name="Avalos J."/>
            <person name="Benito E.P."/>
            <person name="Benoit I."/>
            <person name="Burger G."/>
            <person name="Camino L.P."/>
            <person name="Canovas D."/>
            <person name="Cerda-Olmedo E."/>
            <person name="Cheng J.-F."/>
            <person name="Dominguez A."/>
            <person name="Elias M."/>
            <person name="Eslava A.P."/>
            <person name="Glaser F."/>
            <person name="Grimwood J."/>
            <person name="Gutierrez G."/>
            <person name="Heitman J."/>
            <person name="Henrissat B."/>
            <person name="Iturriaga E.A."/>
            <person name="Lang B.F."/>
            <person name="Lavin J.L."/>
            <person name="Lee S."/>
            <person name="Li W."/>
            <person name="Lindquist E."/>
            <person name="Lopez-Garcia S."/>
            <person name="Luque E.M."/>
            <person name="Marcos A.T."/>
            <person name="Martin J."/>
            <person name="McCluskey K."/>
            <person name="Medina H.R."/>
            <person name="Miralles-Duran A."/>
            <person name="Miyazaki A."/>
            <person name="Munoz-Torres E."/>
            <person name="Oguiza J.A."/>
            <person name="Ohm R."/>
            <person name="Olmedo M."/>
            <person name="Orejas M."/>
            <person name="Ortiz-Castellanos L."/>
            <person name="Pisabarro A.G."/>
            <person name="Rodriguez-Romero J."/>
            <person name="Ruiz-Herrera J."/>
            <person name="Ruiz-Vazquez R."/>
            <person name="Sanz C."/>
            <person name="Schackwitz W."/>
            <person name="Schmutz J."/>
            <person name="Shahriari M."/>
            <person name="Shelest E."/>
            <person name="Silva-Franco F."/>
            <person name="Soanes D."/>
            <person name="Syed K."/>
            <person name="Tagua V.G."/>
            <person name="Talbot N.J."/>
            <person name="Thon M."/>
            <person name="De vries R.P."/>
            <person name="Wiebenga A."/>
            <person name="Yadav J.S."/>
            <person name="Braun E.L."/>
            <person name="Baker S."/>
            <person name="Garre V."/>
            <person name="Horwitz B."/>
            <person name="Torres-Martinez S."/>
            <person name="Idnurm A."/>
            <person name="Herrera-Estrella A."/>
            <person name="Gabaldon T."/>
            <person name="Grigoriev I.V."/>
        </authorList>
    </citation>
    <scope>NUCLEOTIDE SEQUENCE [LARGE SCALE GENOMIC DNA]</scope>
    <source>
        <strain evidence="3">NRRL 1555(-)</strain>
    </source>
</reference>
<dbReference type="PROSITE" id="PS50181">
    <property type="entry name" value="FBOX"/>
    <property type="match status" value="1"/>
</dbReference>
<dbReference type="Gene3D" id="1.20.1280.50">
    <property type="match status" value="1"/>
</dbReference>
<dbReference type="Pfam" id="PF00646">
    <property type="entry name" value="F-box"/>
    <property type="match status" value="1"/>
</dbReference>
<accession>A0A162TS05</accession>
<evidence type="ECO:0000259" key="1">
    <source>
        <dbReference type="PROSITE" id="PS50181"/>
    </source>
</evidence>
<dbReference type="SUPFAM" id="SSF52047">
    <property type="entry name" value="RNI-like"/>
    <property type="match status" value="1"/>
</dbReference>
<keyword evidence="3" id="KW-1185">Reference proteome</keyword>
<dbReference type="Gene3D" id="3.80.10.10">
    <property type="entry name" value="Ribonuclease Inhibitor"/>
    <property type="match status" value="1"/>
</dbReference>